<dbReference type="InterPro" id="IPR002505">
    <property type="entry name" value="PTA_PTB"/>
</dbReference>
<dbReference type="SUPFAM" id="SSF53659">
    <property type="entry name" value="Isocitrate/Isopropylmalate dehydrogenase-like"/>
    <property type="match status" value="1"/>
</dbReference>
<dbReference type="AlphaFoldDB" id="A0A0F9WG50"/>
<keyword evidence="2" id="KW-0808">Transferase</keyword>
<comment type="caution">
    <text evidence="5">The sequence shown here is derived from an EMBL/GenBank/DDBJ whole genome shotgun (WGS) entry which is preliminary data.</text>
</comment>
<feature type="domain" description="Phosphate acetyl/butaryl transferase" evidence="4">
    <location>
        <begin position="45"/>
        <end position="257"/>
    </location>
</feature>
<gene>
    <name evidence="5" type="ORF">LCGC14_0019040</name>
</gene>
<dbReference type="PANTHER" id="PTHR43356:SF2">
    <property type="entry name" value="PHOSPHATE ACETYLTRANSFERASE"/>
    <property type="match status" value="1"/>
</dbReference>
<proteinExistence type="inferred from homology"/>
<sequence>MNSFTDVLTEAQRIGPKKIAIAGPPNEELTEALGLAGEMGICEPVIFDDALSAVAATRSGETDVLMKSSVSTKDFMKAVLDKDHGLRKGRLISHVFIFEAFGRLLMVTDGGICIRPTLEEKAEIIKNIIPIAHRLGIETPKVAVLTAIEKVNPKMPETVDAAKLAEMTIPGCLVQGPLAVDNAVSPEAAETKGIPGPVAGHADVLLVSSVEVGNIFAKGIVYFSSCPVGGVVGGTSRSVTLLSRSDTTATKLNTLALGVLMSEP</sequence>
<evidence type="ECO:0000256" key="2">
    <source>
        <dbReference type="ARBA" id="ARBA00022679"/>
    </source>
</evidence>
<reference evidence="5" key="1">
    <citation type="journal article" date="2015" name="Nature">
        <title>Complex archaea that bridge the gap between prokaryotes and eukaryotes.</title>
        <authorList>
            <person name="Spang A."/>
            <person name="Saw J.H."/>
            <person name="Jorgensen S.L."/>
            <person name="Zaremba-Niedzwiedzka K."/>
            <person name="Martijn J."/>
            <person name="Lind A.E."/>
            <person name="van Eijk R."/>
            <person name="Schleper C."/>
            <person name="Guy L."/>
            <person name="Ettema T.J."/>
        </authorList>
    </citation>
    <scope>NUCLEOTIDE SEQUENCE</scope>
</reference>
<accession>A0A0F9WG50</accession>
<evidence type="ECO:0000256" key="1">
    <source>
        <dbReference type="ARBA" id="ARBA00005656"/>
    </source>
</evidence>
<evidence type="ECO:0000259" key="4">
    <source>
        <dbReference type="Pfam" id="PF01515"/>
    </source>
</evidence>
<evidence type="ECO:0000256" key="3">
    <source>
        <dbReference type="ARBA" id="ARBA00023315"/>
    </source>
</evidence>
<dbReference type="PANTHER" id="PTHR43356">
    <property type="entry name" value="PHOSPHATE ACETYLTRANSFERASE"/>
    <property type="match status" value="1"/>
</dbReference>
<dbReference type="PIRSF" id="PIRSF000428">
    <property type="entry name" value="P_Ac_trans"/>
    <property type="match status" value="1"/>
</dbReference>
<dbReference type="EMBL" id="LAZR01000003">
    <property type="protein sequence ID" value="KKO11423.1"/>
    <property type="molecule type" value="Genomic_DNA"/>
</dbReference>
<dbReference type="Pfam" id="PF01515">
    <property type="entry name" value="PTA_PTB"/>
    <property type="match status" value="1"/>
</dbReference>
<dbReference type="InterPro" id="IPR050500">
    <property type="entry name" value="Phos_Acetyltrans/Butyryltrans"/>
</dbReference>
<organism evidence="5">
    <name type="scientific">marine sediment metagenome</name>
    <dbReference type="NCBI Taxonomy" id="412755"/>
    <lineage>
        <taxon>unclassified sequences</taxon>
        <taxon>metagenomes</taxon>
        <taxon>ecological metagenomes</taxon>
    </lineage>
</organism>
<name>A0A0F9WG50_9ZZZZ</name>
<evidence type="ECO:0000313" key="5">
    <source>
        <dbReference type="EMBL" id="KKO11423.1"/>
    </source>
</evidence>
<dbReference type="InterPro" id="IPR012147">
    <property type="entry name" value="P_Ac_Bu_trans"/>
</dbReference>
<comment type="similarity">
    <text evidence="1">Belongs to the phosphate acetyltransferase and butyryltransferase family.</text>
</comment>
<dbReference type="GO" id="GO:0016746">
    <property type="term" value="F:acyltransferase activity"/>
    <property type="evidence" value="ECO:0007669"/>
    <property type="project" value="UniProtKB-KW"/>
</dbReference>
<dbReference type="Gene3D" id="3.40.718.10">
    <property type="entry name" value="Isopropylmalate Dehydrogenase"/>
    <property type="match status" value="1"/>
</dbReference>
<keyword evidence="3" id="KW-0012">Acyltransferase</keyword>
<protein>
    <recommendedName>
        <fullName evidence="4">Phosphate acetyl/butaryl transferase domain-containing protein</fullName>
    </recommendedName>
</protein>